<organism evidence="6 7">
    <name type="scientific">Prorocentrum cordatum</name>
    <dbReference type="NCBI Taxonomy" id="2364126"/>
    <lineage>
        <taxon>Eukaryota</taxon>
        <taxon>Sar</taxon>
        <taxon>Alveolata</taxon>
        <taxon>Dinophyceae</taxon>
        <taxon>Prorocentrales</taxon>
        <taxon>Prorocentraceae</taxon>
        <taxon>Prorocentrum</taxon>
    </lineage>
</organism>
<evidence type="ECO:0000256" key="3">
    <source>
        <dbReference type="ARBA" id="ARBA00022679"/>
    </source>
</evidence>
<feature type="domain" description="Peptidase C83" evidence="5">
    <location>
        <begin position="50"/>
        <end position="279"/>
    </location>
</feature>
<keyword evidence="3" id="KW-0808">Transferase</keyword>
<name>A0ABN9W5A2_9DINO</name>
<sequence length="526" mass="55270">MLSERSRHGRGARYILQNRCISEIPDDLPFPSDVVPALAWLRSLLGLVPGLAGQFYQRALPSKQIAFGSPEGRRLFREALAAGNMENYFFLAEQFRTQDDPAFCGLATLAMVLNSLRIDPMRTWKGAWRWFNELNLGCCSSPSRVREEGLSFDMFGRLASCNGAGVTARRAPAAAEGPRSRRSFEEEFRATVRATSRSGERECLVVCYAREALGQTGVGHFSPIGGYHAETDRVLILDVASFKYPTHWAALSEVAEGMLRVDQQTGRPRGYLQLRAQPEGDGEGLRQQPLRVASVPRAAGRSLTRALAAALGGEPAGAAGAPPSAALPAARAQGLGGALGLSAAEAEGAVGRWLRAAAAAEPQVLRRLLQAGDGAQLREVMGRLWAAPAFAQLCHAYGRLTRAGASQGHDGPPAALRGFPPLLFGPGGGAAAPAAAGAAASGGLGSCGELWVLLLVLLPEHLRRRVSPALGGGDPGRALIQEVRGPWALPLECVREALAHALPPPARAGAGACGLPGGCGCASGRQ</sequence>
<dbReference type="PANTHER" id="PTHR33447">
    <property type="entry name" value="GLUTATHIONE GAMMA-GLUTAMYLCYSTEINYLTRANSFERASE"/>
    <property type="match status" value="1"/>
</dbReference>
<dbReference type="PANTHER" id="PTHR33447:SF2">
    <property type="entry name" value="GLUTATHIONE GAMMA-GLUTAMYLCYSTEINYLTRANSFERASE"/>
    <property type="match status" value="1"/>
</dbReference>
<evidence type="ECO:0000256" key="4">
    <source>
        <dbReference type="ARBA" id="ARBA00022723"/>
    </source>
</evidence>
<protein>
    <recommendedName>
        <fullName evidence="1">glutathione gamma-glutamylcysteinyltransferase</fullName>
        <ecNumber evidence="1">2.3.2.15</ecNumber>
    </recommendedName>
</protein>
<keyword evidence="7" id="KW-1185">Reference proteome</keyword>
<evidence type="ECO:0000256" key="1">
    <source>
        <dbReference type="ARBA" id="ARBA00012468"/>
    </source>
</evidence>
<comment type="caution">
    <text evidence="6">The sequence shown here is derived from an EMBL/GenBank/DDBJ whole genome shotgun (WGS) entry which is preliminary data.</text>
</comment>
<dbReference type="EC" id="2.3.2.15" evidence="1"/>
<evidence type="ECO:0000259" key="5">
    <source>
        <dbReference type="PROSITE" id="PS51443"/>
    </source>
</evidence>
<dbReference type="InterPro" id="IPR040409">
    <property type="entry name" value="PCS-like"/>
</dbReference>
<accession>A0ABN9W5A2</accession>
<dbReference type="InterPro" id="IPR038156">
    <property type="entry name" value="PCS_N_sf"/>
</dbReference>
<proteinExistence type="predicted"/>
<dbReference type="SUPFAM" id="SSF54001">
    <property type="entry name" value="Cysteine proteinases"/>
    <property type="match status" value="1"/>
</dbReference>
<dbReference type="Proteomes" id="UP001189429">
    <property type="component" value="Unassembled WGS sequence"/>
</dbReference>
<dbReference type="Pfam" id="PF05023">
    <property type="entry name" value="Phytochelatin"/>
    <property type="match status" value="1"/>
</dbReference>
<dbReference type="PROSITE" id="PS51443">
    <property type="entry name" value="PCS"/>
    <property type="match status" value="1"/>
</dbReference>
<evidence type="ECO:0000313" key="6">
    <source>
        <dbReference type="EMBL" id="CAK0879952.1"/>
    </source>
</evidence>
<reference evidence="6" key="1">
    <citation type="submission" date="2023-10" db="EMBL/GenBank/DDBJ databases">
        <authorList>
            <person name="Chen Y."/>
            <person name="Shah S."/>
            <person name="Dougan E. K."/>
            <person name="Thang M."/>
            <person name="Chan C."/>
        </authorList>
    </citation>
    <scope>NUCLEOTIDE SEQUENCE [LARGE SCALE GENOMIC DNA]</scope>
</reference>
<gene>
    <name evidence="6" type="ORF">PCOR1329_LOCUS63241</name>
</gene>
<dbReference type="Gene3D" id="3.90.70.30">
    <property type="entry name" value="Phytochelatin synthase, N-terminal domain"/>
    <property type="match status" value="1"/>
</dbReference>
<evidence type="ECO:0000313" key="7">
    <source>
        <dbReference type="Proteomes" id="UP001189429"/>
    </source>
</evidence>
<keyword evidence="2" id="KW-0104">Cadmium</keyword>
<dbReference type="InterPro" id="IPR038765">
    <property type="entry name" value="Papain-like_cys_pep_sf"/>
</dbReference>
<keyword evidence="4" id="KW-0479">Metal-binding</keyword>
<dbReference type="InterPro" id="IPR007719">
    <property type="entry name" value="PCS_N"/>
</dbReference>
<evidence type="ECO:0000256" key="2">
    <source>
        <dbReference type="ARBA" id="ARBA00022539"/>
    </source>
</evidence>
<dbReference type="EMBL" id="CAUYUJ010018022">
    <property type="protein sequence ID" value="CAK0879952.1"/>
    <property type="molecule type" value="Genomic_DNA"/>
</dbReference>